<feature type="region of interest" description="Disordered" evidence="1">
    <location>
        <begin position="1"/>
        <end position="31"/>
    </location>
</feature>
<evidence type="ECO:0000313" key="2">
    <source>
        <dbReference type="EMBL" id="GMT09456.1"/>
    </source>
</evidence>
<dbReference type="AlphaFoldDB" id="A0AAV5USN5"/>
<feature type="non-terminal residue" evidence="2">
    <location>
        <position position="1"/>
    </location>
</feature>
<dbReference type="Proteomes" id="UP001432322">
    <property type="component" value="Unassembled WGS sequence"/>
</dbReference>
<protein>
    <submittedName>
        <fullName evidence="2">Uncharacterized protein</fullName>
    </submittedName>
</protein>
<organism evidence="2 3">
    <name type="scientific">Pristionchus fissidentatus</name>
    <dbReference type="NCBI Taxonomy" id="1538716"/>
    <lineage>
        <taxon>Eukaryota</taxon>
        <taxon>Metazoa</taxon>
        <taxon>Ecdysozoa</taxon>
        <taxon>Nematoda</taxon>
        <taxon>Chromadorea</taxon>
        <taxon>Rhabditida</taxon>
        <taxon>Rhabditina</taxon>
        <taxon>Diplogasteromorpha</taxon>
        <taxon>Diplogasteroidea</taxon>
        <taxon>Neodiplogasteridae</taxon>
        <taxon>Pristionchus</taxon>
    </lineage>
</organism>
<gene>
    <name evidence="2" type="ORF">PFISCL1PPCAC_753</name>
</gene>
<sequence>SSCSSCSPSSSHHHGSRPTGRGRGSRQHPNWLLAHRSGRGEVGYCRGSGRRRHHRSNSVIRLQQRDPSSLWLIGTKHSLLSIIDFLFF</sequence>
<accession>A0AAV5USN5</accession>
<proteinExistence type="predicted"/>
<feature type="compositionally biased region" description="Low complexity" evidence="1">
    <location>
        <begin position="1"/>
        <end position="10"/>
    </location>
</feature>
<comment type="caution">
    <text evidence="2">The sequence shown here is derived from an EMBL/GenBank/DDBJ whole genome shotgun (WGS) entry which is preliminary data.</text>
</comment>
<evidence type="ECO:0000313" key="3">
    <source>
        <dbReference type="Proteomes" id="UP001432322"/>
    </source>
</evidence>
<dbReference type="EMBL" id="BTSY01000001">
    <property type="protein sequence ID" value="GMT09456.1"/>
    <property type="molecule type" value="Genomic_DNA"/>
</dbReference>
<name>A0AAV5USN5_9BILA</name>
<evidence type="ECO:0000256" key="1">
    <source>
        <dbReference type="SAM" id="MobiDB-lite"/>
    </source>
</evidence>
<reference evidence="2" key="1">
    <citation type="submission" date="2023-10" db="EMBL/GenBank/DDBJ databases">
        <title>Genome assembly of Pristionchus species.</title>
        <authorList>
            <person name="Yoshida K."/>
            <person name="Sommer R.J."/>
        </authorList>
    </citation>
    <scope>NUCLEOTIDE SEQUENCE</scope>
    <source>
        <strain evidence="2">RS5133</strain>
    </source>
</reference>
<keyword evidence="3" id="KW-1185">Reference proteome</keyword>